<evidence type="ECO:0000256" key="8">
    <source>
        <dbReference type="ARBA" id="ARBA00023242"/>
    </source>
</evidence>
<organism evidence="11 12">
    <name type="scientific">Sarocladium strictum</name>
    <name type="common">Black bundle disease fungus</name>
    <name type="synonym">Acremonium strictum</name>
    <dbReference type="NCBI Taxonomy" id="5046"/>
    <lineage>
        <taxon>Eukaryota</taxon>
        <taxon>Fungi</taxon>
        <taxon>Dikarya</taxon>
        <taxon>Ascomycota</taxon>
        <taxon>Pezizomycotina</taxon>
        <taxon>Sordariomycetes</taxon>
        <taxon>Hypocreomycetidae</taxon>
        <taxon>Hypocreales</taxon>
        <taxon>Sarocladiaceae</taxon>
        <taxon>Sarocladium</taxon>
    </lineage>
</organism>
<evidence type="ECO:0000256" key="1">
    <source>
        <dbReference type="ARBA" id="ARBA00002773"/>
    </source>
</evidence>
<evidence type="ECO:0000256" key="9">
    <source>
        <dbReference type="SAM" id="Coils"/>
    </source>
</evidence>
<evidence type="ECO:0000313" key="11">
    <source>
        <dbReference type="EMBL" id="KAK0389489.1"/>
    </source>
</evidence>
<evidence type="ECO:0000313" key="12">
    <source>
        <dbReference type="Proteomes" id="UP001175261"/>
    </source>
</evidence>
<feature type="compositionally biased region" description="Acidic residues" evidence="10">
    <location>
        <begin position="290"/>
        <end position="303"/>
    </location>
</feature>
<dbReference type="AlphaFoldDB" id="A0AA39GM48"/>
<dbReference type="GO" id="GO:0000462">
    <property type="term" value="P:maturation of SSU-rRNA from tricistronic rRNA transcript (SSU-rRNA, 5.8S rRNA, LSU-rRNA)"/>
    <property type="evidence" value="ECO:0007669"/>
    <property type="project" value="TreeGrafter"/>
</dbReference>
<dbReference type="PANTHER" id="PTHR33911">
    <property type="entry name" value="RRNA-PROCESSING PROTEIN EFG1"/>
    <property type="match status" value="1"/>
</dbReference>
<keyword evidence="6" id="KW-0698">rRNA processing</keyword>
<evidence type="ECO:0000256" key="6">
    <source>
        <dbReference type="ARBA" id="ARBA00022552"/>
    </source>
</evidence>
<evidence type="ECO:0000256" key="7">
    <source>
        <dbReference type="ARBA" id="ARBA00023054"/>
    </source>
</evidence>
<dbReference type="GO" id="GO:0030688">
    <property type="term" value="C:preribosome, small subunit precursor"/>
    <property type="evidence" value="ECO:0007669"/>
    <property type="project" value="TreeGrafter"/>
</dbReference>
<evidence type="ECO:0000256" key="5">
    <source>
        <dbReference type="ARBA" id="ARBA00019827"/>
    </source>
</evidence>
<keyword evidence="7 9" id="KW-0175">Coiled coil</keyword>
<comment type="subcellular location">
    <subcellularLocation>
        <location evidence="2">Nucleus</location>
        <location evidence="2">Nucleolus</location>
    </subcellularLocation>
</comment>
<name>A0AA39GM48_SARSR</name>
<proteinExistence type="inferred from homology"/>
<feature type="coiled-coil region" evidence="9">
    <location>
        <begin position="111"/>
        <end position="138"/>
    </location>
</feature>
<keyword evidence="12" id="KW-1185">Reference proteome</keyword>
<dbReference type="GO" id="GO:0005730">
    <property type="term" value="C:nucleolus"/>
    <property type="evidence" value="ECO:0007669"/>
    <property type="project" value="UniProtKB-SubCell"/>
</dbReference>
<dbReference type="PANTHER" id="PTHR33911:SF1">
    <property type="entry name" value="RRNA-PROCESSING PROTEIN EFG1"/>
    <property type="match status" value="1"/>
</dbReference>
<comment type="caution">
    <text evidence="11">The sequence shown here is derived from an EMBL/GenBank/DDBJ whole genome shotgun (WGS) entry which is preliminary data.</text>
</comment>
<evidence type="ECO:0000256" key="2">
    <source>
        <dbReference type="ARBA" id="ARBA00004604"/>
    </source>
</evidence>
<comment type="similarity">
    <text evidence="3">Belongs to the EFG1 family.</text>
</comment>
<evidence type="ECO:0000256" key="4">
    <source>
        <dbReference type="ARBA" id="ARBA00018689"/>
    </source>
</evidence>
<sequence length="303" mass="34186">MGGKRSYDEVDGDAAGRPSQVNGDGFADKRRKPNGKAKGKVKAKEGSNVWAKKRIRAIERLLQRDQGMPQDARNGLERELNGLKSNVADNSFHKVRSAMISKYHMVRFFERKKAMRLSKQLKRKIDKCEKEEEKKRLEQDLHITEVDEAYAQYFPLAEPYISIYPNAKAQESDETEEGKAAIAQAALRAERPPMWQEVEKALAEGPRALSELRERRPQQIIQPQPRKASAGLSKPNNSKDQTGLEAFKSRPQAGTAAVAKPLTKANGQPLNRRERRKLMHKGMPVVQQSDGEEDDDEGGFLEL</sequence>
<reference evidence="11" key="1">
    <citation type="submission" date="2022-10" db="EMBL/GenBank/DDBJ databases">
        <title>Determination and structural analysis of whole genome sequence of Sarocladium strictum F4-1.</title>
        <authorList>
            <person name="Hu L."/>
            <person name="Jiang Y."/>
        </authorList>
    </citation>
    <scope>NUCLEOTIDE SEQUENCE</scope>
    <source>
        <strain evidence="11">F4-1</strain>
    </source>
</reference>
<comment type="function">
    <text evidence="1">Involved in rRNA processing.</text>
</comment>
<dbReference type="Proteomes" id="UP001175261">
    <property type="component" value="Unassembled WGS sequence"/>
</dbReference>
<protein>
    <recommendedName>
        <fullName evidence="4">rRNA-processing protein EFG1</fullName>
    </recommendedName>
    <alternativeName>
        <fullName evidence="5">rRNA-processing protein efg1</fullName>
    </alternativeName>
</protein>
<keyword evidence="8" id="KW-0539">Nucleus</keyword>
<evidence type="ECO:0000256" key="3">
    <source>
        <dbReference type="ARBA" id="ARBA00006916"/>
    </source>
</evidence>
<feature type="compositionally biased region" description="Basic residues" evidence="10">
    <location>
        <begin position="29"/>
        <end position="41"/>
    </location>
</feature>
<gene>
    <name evidence="11" type="ORF">NLU13_3064</name>
</gene>
<dbReference type="Pfam" id="PF10153">
    <property type="entry name" value="Efg1"/>
    <property type="match status" value="1"/>
</dbReference>
<dbReference type="InterPro" id="IPR019310">
    <property type="entry name" value="Efg1"/>
</dbReference>
<evidence type="ECO:0000256" key="10">
    <source>
        <dbReference type="SAM" id="MobiDB-lite"/>
    </source>
</evidence>
<feature type="region of interest" description="Disordered" evidence="10">
    <location>
        <begin position="1"/>
        <end position="47"/>
    </location>
</feature>
<feature type="region of interest" description="Disordered" evidence="10">
    <location>
        <begin position="213"/>
        <end position="303"/>
    </location>
</feature>
<accession>A0AA39GM48</accession>
<dbReference type="InterPro" id="IPR050786">
    <property type="entry name" value="EFG1_rRNA-proc"/>
</dbReference>
<dbReference type="EMBL" id="JAPDFR010000002">
    <property type="protein sequence ID" value="KAK0389489.1"/>
    <property type="molecule type" value="Genomic_DNA"/>
</dbReference>